<evidence type="ECO:0000256" key="1">
    <source>
        <dbReference type="SAM" id="MobiDB-lite"/>
    </source>
</evidence>
<protein>
    <submittedName>
        <fullName evidence="2">Uncharacterized protein</fullName>
    </submittedName>
</protein>
<reference evidence="2" key="1">
    <citation type="submission" date="2014-12" db="EMBL/GenBank/DDBJ databases">
        <title>Insight into the proteome of Arion vulgaris.</title>
        <authorList>
            <person name="Aradska J."/>
            <person name="Bulat T."/>
            <person name="Smidak R."/>
            <person name="Sarate P."/>
            <person name="Gangsoo J."/>
            <person name="Sialana F."/>
            <person name="Bilban M."/>
            <person name="Lubec G."/>
        </authorList>
    </citation>
    <scope>NUCLEOTIDE SEQUENCE</scope>
    <source>
        <tissue evidence="2">Skin</tissue>
    </source>
</reference>
<feature type="compositionally biased region" description="Basic and acidic residues" evidence="1">
    <location>
        <begin position="158"/>
        <end position="168"/>
    </location>
</feature>
<proteinExistence type="predicted"/>
<name>A0A0B6Z0D0_9EUPU</name>
<feature type="region of interest" description="Disordered" evidence="1">
    <location>
        <begin position="129"/>
        <end position="168"/>
    </location>
</feature>
<gene>
    <name evidence="2" type="primary">ORF41614</name>
</gene>
<sequence length="168" mass="18573">TAQQSTNLNTYIEQADIIDQLNDERKNICKEHLSLKAITPCYCTPEIEESLSTVSKNCHEDPINDLDDCECTPESCDDAQKQTVELTGNNRQPSLILQDKSRGRLSLRKNVKALRLAIPQPRTNLNLVGSGGVSSSSRYIGRDSALSSQKDSDDDDNSKDVCASRRST</sequence>
<organism evidence="2">
    <name type="scientific">Arion vulgaris</name>
    <dbReference type="NCBI Taxonomy" id="1028688"/>
    <lineage>
        <taxon>Eukaryota</taxon>
        <taxon>Metazoa</taxon>
        <taxon>Spiralia</taxon>
        <taxon>Lophotrochozoa</taxon>
        <taxon>Mollusca</taxon>
        <taxon>Gastropoda</taxon>
        <taxon>Heterobranchia</taxon>
        <taxon>Euthyneura</taxon>
        <taxon>Panpulmonata</taxon>
        <taxon>Eupulmonata</taxon>
        <taxon>Stylommatophora</taxon>
        <taxon>Helicina</taxon>
        <taxon>Arionoidea</taxon>
        <taxon>Arionidae</taxon>
        <taxon>Arion</taxon>
    </lineage>
</organism>
<evidence type="ECO:0000313" key="2">
    <source>
        <dbReference type="EMBL" id="CEK61210.1"/>
    </source>
</evidence>
<feature type="non-terminal residue" evidence="2">
    <location>
        <position position="1"/>
    </location>
</feature>
<feature type="non-terminal residue" evidence="2">
    <location>
        <position position="168"/>
    </location>
</feature>
<dbReference type="AlphaFoldDB" id="A0A0B6Z0D0"/>
<dbReference type="EMBL" id="HACG01014345">
    <property type="protein sequence ID" value="CEK61210.1"/>
    <property type="molecule type" value="Transcribed_RNA"/>
</dbReference>
<feature type="compositionally biased region" description="Low complexity" evidence="1">
    <location>
        <begin position="133"/>
        <end position="149"/>
    </location>
</feature>
<accession>A0A0B6Z0D0</accession>